<protein>
    <submittedName>
        <fullName evidence="1">Uncharacterized protein</fullName>
    </submittedName>
</protein>
<dbReference type="EMBL" id="ABLK01000529">
    <property type="protein sequence ID" value="EDT37272.1"/>
    <property type="molecule type" value="Genomic_DNA"/>
</dbReference>
<gene>
    <name evidence="1" type="ORF">BamMEX5DRAFT_6952</name>
</gene>
<name>B1TGN6_9BURK</name>
<sequence>MLVTRKHDRIAFLLRNRDRHDFLGERAVLLRTCSLLLAAQREQILVGAADVVVDRDVLGRLGHRVHAMQLFHQRIDETPADRRIVDVGLARERAGGLAHHERRARHAFDATGHHQRGLARLDRARGHAHRIHPGTAQAVDRRTRHALRQAREQRGHARDVAVVLAGLVRAAVDHVVDHRPVDVAVALDERLERHRAEVVGAHAGQRTAVTADRGTNRITQKSFGHQCLRSHARLGSE</sequence>
<comment type="caution">
    <text evidence="1">The sequence shown here is derived from an EMBL/GenBank/DDBJ whole genome shotgun (WGS) entry which is preliminary data.</text>
</comment>
<evidence type="ECO:0000313" key="1">
    <source>
        <dbReference type="EMBL" id="EDT37272.1"/>
    </source>
</evidence>
<proteinExistence type="predicted"/>
<dbReference type="AlphaFoldDB" id="B1TGN6"/>
<dbReference type="Proteomes" id="UP000004814">
    <property type="component" value="Unassembled WGS sequence"/>
</dbReference>
<evidence type="ECO:0000313" key="2">
    <source>
        <dbReference type="Proteomes" id="UP000004814"/>
    </source>
</evidence>
<reference evidence="1 2" key="1">
    <citation type="submission" date="2008-03" db="EMBL/GenBank/DDBJ databases">
        <title>Sequencing of the draft genome and assembly of Burkholderia ambifaria MEX-5.</title>
        <authorList>
            <consortium name="US DOE Joint Genome Institute (JGI-PGF)"/>
            <person name="Copeland A."/>
            <person name="Lucas S."/>
            <person name="Lapidus A."/>
            <person name="Glavina del Rio T."/>
            <person name="Dalin E."/>
            <person name="Tice H."/>
            <person name="Bruce D."/>
            <person name="Goodwin L."/>
            <person name="Pitluck S."/>
            <person name="Larimer F."/>
            <person name="Land M.L."/>
            <person name="Hauser L."/>
            <person name="Tiedje J."/>
            <person name="Richardson P."/>
        </authorList>
    </citation>
    <scope>NUCLEOTIDE SEQUENCE [LARGE SCALE GENOMIC DNA]</scope>
    <source>
        <strain evidence="1 2">MEX-5</strain>
    </source>
</reference>
<organism evidence="1 2">
    <name type="scientific">Burkholderia ambifaria MEX-5</name>
    <dbReference type="NCBI Taxonomy" id="396597"/>
    <lineage>
        <taxon>Bacteria</taxon>
        <taxon>Pseudomonadati</taxon>
        <taxon>Pseudomonadota</taxon>
        <taxon>Betaproteobacteria</taxon>
        <taxon>Burkholderiales</taxon>
        <taxon>Burkholderiaceae</taxon>
        <taxon>Burkholderia</taxon>
        <taxon>Burkholderia cepacia complex</taxon>
    </lineage>
</organism>
<accession>B1TGN6</accession>